<comment type="caution">
    <text evidence="2">The sequence shown here is derived from an EMBL/GenBank/DDBJ whole genome shotgun (WGS) entry which is preliminary data.</text>
</comment>
<evidence type="ECO:0000256" key="1">
    <source>
        <dbReference type="SAM" id="MobiDB-lite"/>
    </source>
</evidence>
<feature type="compositionally biased region" description="Basic and acidic residues" evidence="1">
    <location>
        <begin position="389"/>
        <end position="427"/>
    </location>
</feature>
<name>A0ABP8NRM7_9BACT</name>
<organism evidence="2 3">
    <name type="scientific">Nemorincola caseinilytica</name>
    <dbReference type="NCBI Taxonomy" id="2054315"/>
    <lineage>
        <taxon>Bacteria</taxon>
        <taxon>Pseudomonadati</taxon>
        <taxon>Bacteroidota</taxon>
        <taxon>Chitinophagia</taxon>
        <taxon>Chitinophagales</taxon>
        <taxon>Chitinophagaceae</taxon>
        <taxon>Nemorincola</taxon>
    </lineage>
</organism>
<feature type="compositionally biased region" description="Basic and acidic residues" evidence="1">
    <location>
        <begin position="343"/>
        <end position="379"/>
    </location>
</feature>
<protein>
    <submittedName>
        <fullName evidence="2">Uncharacterized protein</fullName>
    </submittedName>
</protein>
<evidence type="ECO:0000313" key="2">
    <source>
        <dbReference type="EMBL" id="GAA4470270.1"/>
    </source>
</evidence>
<feature type="region of interest" description="Disordered" evidence="1">
    <location>
        <begin position="343"/>
        <end position="427"/>
    </location>
</feature>
<keyword evidence="3" id="KW-1185">Reference proteome</keyword>
<evidence type="ECO:0000313" key="3">
    <source>
        <dbReference type="Proteomes" id="UP001500067"/>
    </source>
</evidence>
<accession>A0ABP8NRM7</accession>
<dbReference type="EMBL" id="BAABFA010000024">
    <property type="protein sequence ID" value="GAA4470270.1"/>
    <property type="molecule type" value="Genomic_DNA"/>
</dbReference>
<dbReference type="Proteomes" id="UP001500067">
    <property type="component" value="Unassembled WGS sequence"/>
</dbReference>
<reference evidence="3" key="1">
    <citation type="journal article" date="2019" name="Int. J. Syst. Evol. Microbiol.">
        <title>The Global Catalogue of Microorganisms (GCM) 10K type strain sequencing project: providing services to taxonomists for standard genome sequencing and annotation.</title>
        <authorList>
            <consortium name="The Broad Institute Genomics Platform"/>
            <consortium name="The Broad Institute Genome Sequencing Center for Infectious Disease"/>
            <person name="Wu L."/>
            <person name="Ma J."/>
        </authorList>
    </citation>
    <scope>NUCLEOTIDE SEQUENCE [LARGE SCALE GENOMIC DNA]</scope>
    <source>
        <strain evidence="3">JCM 32105</strain>
    </source>
</reference>
<sequence>MMHKLLGTLQRKDTAAFYELFPTFDTLWGMVIHNSDKDTETQKVLNKLKERPQVLIEFDPLYNRTIVGGFAHVLAKGEDSGVNWNSIVMARYELYKSEPTKDLIGYDRVVPERFHGFMFINDAYARTTYGIRVAEVQKIKDHFFGGQVLNILPARTADEFNAKEQMEQDYYAWLAAHPDTVLTDTTTARADSAASDTTEADPLKLSAIEEEEDGRVRREVIERRYYEGTLDNEIPIVLYIRYLKTPPGKAQLYDGVYKLGENKRYLRLEITKNADGKWIIEDESAVGTMELTMNGRTYTGTWSNAEDNGYDVVLTQTGSQQSKIETLDKIIDQKLSGKIDESKFEKEKEAEKEKEEKEAKKKKEEEERLEREKEKQKRKEEKRKRRAKKETTENESKKEEGKQAEGDKKKEDNNKKDKEKEDDKEAE</sequence>
<proteinExistence type="predicted"/>
<gene>
    <name evidence="2" type="ORF">GCM10023093_31230</name>
</gene>